<protein>
    <recommendedName>
        <fullName evidence="3">HPr kinase/phosphorylase</fullName>
    </recommendedName>
</protein>
<keyword evidence="2" id="KW-1185">Reference proteome</keyword>
<dbReference type="Gene3D" id="3.40.50.300">
    <property type="entry name" value="P-loop containing nucleotide triphosphate hydrolases"/>
    <property type="match status" value="1"/>
</dbReference>
<dbReference type="InterPro" id="IPR027417">
    <property type="entry name" value="P-loop_NTPase"/>
</dbReference>
<evidence type="ECO:0000313" key="1">
    <source>
        <dbReference type="EMBL" id="GIM27392.1"/>
    </source>
</evidence>
<dbReference type="EMBL" id="BOPZ01000001">
    <property type="protein sequence ID" value="GIM27392.1"/>
    <property type="molecule type" value="Genomic_DNA"/>
</dbReference>
<reference evidence="1" key="1">
    <citation type="submission" date="2021-03" db="EMBL/GenBank/DDBJ databases">
        <title>Taxonomic study of Clostridium polyendosporum from meadow-gley soil under rice.</title>
        <authorList>
            <person name="Kobayashi H."/>
            <person name="Tanizawa Y."/>
            <person name="Yagura M."/>
        </authorList>
    </citation>
    <scope>NUCLEOTIDE SEQUENCE</scope>
    <source>
        <strain evidence="1">JCM 30710</strain>
    </source>
</reference>
<proteinExistence type="predicted"/>
<evidence type="ECO:0008006" key="3">
    <source>
        <dbReference type="Google" id="ProtNLM"/>
    </source>
</evidence>
<dbReference type="Proteomes" id="UP000679179">
    <property type="component" value="Unassembled WGS sequence"/>
</dbReference>
<dbReference type="RefSeq" id="WP_212902155.1">
    <property type="nucleotide sequence ID" value="NZ_BOPZ01000001.1"/>
</dbReference>
<dbReference type="AlphaFoldDB" id="A0A919VER8"/>
<accession>A0A919VER8</accession>
<sequence>MNIEKKNLKYHYRVYGLTVESEVLLSELMVAGENELEKIDVNINYGIMPDYIRDAVVQEENYRLKKNEMWFSIKEVANYYIYDGNSIIVEPCVDADPAQVKAFLLGSALGLLLIQRNIVAIHGGTILIHGQAVIFTGDTGAGKSTMTAVFRERGYYFMADDVSVIGEFKSFNHAIYPGYPQQKLCRDAIKLMGYDPDSFVKIDDDREKHIIPVRSSFVSEPCTLGAIFELSKWEGANVEIEEVTGSEKIITLMKNLYRIEATHFVGLNREYFRKCVEIAKDIPIYRIKRPNDKYTVDELVDIVLKAMDKKEDKSSVSYIGKGG</sequence>
<comment type="caution">
    <text evidence="1">The sequence shown here is derived from an EMBL/GenBank/DDBJ whole genome shotgun (WGS) entry which is preliminary data.</text>
</comment>
<gene>
    <name evidence="1" type="ORF">CPJCM30710_00580</name>
</gene>
<dbReference type="SUPFAM" id="SSF53795">
    <property type="entry name" value="PEP carboxykinase-like"/>
    <property type="match status" value="1"/>
</dbReference>
<evidence type="ECO:0000313" key="2">
    <source>
        <dbReference type="Proteomes" id="UP000679179"/>
    </source>
</evidence>
<name>A0A919VER8_9CLOT</name>
<organism evidence="1 2">
    <name type="scientific">Clostridium polyendosporum</name>
    <dbReference type="NCBI Taxonomy" id="69208"/>
    <lineage>
        <taxon>Bacteria</taxon>
        <taxon>Bacillati</taxon>
        <taxon>Bacillota</taxon>
        <taxon>Clostridia</taxon>
        <taxon>Eubacteriales</taxon>
        <taxon>Clostridiaceae</taxon>
        <taxon>Clostridium</taxon>
    </lineage>
</organism>